<comment type="similarity">
    <text evidence="1 2">Belongs to the peroxin-16 family.</text>
</comment>
<evidence type="ECO:0000313" key="4">
    <source>
        <dbReference type="EMBL" id="CAD6960252.1"/>
    </source>
</evidence>
<evidence type="ECO:0000313" key="5">
    <source>
        <dbReference type="EMBL" id="KAE8264109.1"/>
    </source>
</evidence>
<keyword evidence="7" id="KW-1185">Reference proteome</keyword>
<accession>A0A177V6G1</accession>
<feature type="compositionally biased region" description="Low complexity" evidence="3">
    <location>
        <begin position="331"/>
        <end position="344"/>
    </location>
</feature>
<dbReference type="Pfam" id="PF08610">
    <property type="entry name" value="Pex16"/>
    <property type="match status" value="2"/>
</dbReference>
<proteinExistence type="inferred from homology"/>
<comment type="caution">
    <text evidence="5">The sequence shown here is derived from an EMBL/GenBank/DDBJ whole genome shotgun (WGS) entry which is preliminary data.</text>
</comment>
<dbReference type="PANTHER" id="PTHR13299:SF0">
    <property type="entry name" value="PEROXISOMAL MEMBRANE PROTEIN PEX16"/>
    <property type="match status" value="1"/>
</dbReference>
<evidence type="ECO:0000313" key="7">
    <source>
        <dbReference type="Proteomes" id="UP000836402"/>
    </source>
</evidence>
<dbReference type="EMBL" id="CAJHJG010006871">
    <property type="protein sequence ID" value="CAD6960252.1"/>
    <property type="molecule type" value="Genomic_DNA"/>
</dbReference>
<gene>
    <name evidence="5" type="ORF">A4X03_0g1190</name>
    <name evidence="4" type="ORF">JKIAZH3_G1575</name>
</gene>
<dbReference type="Proteomes" id="UP000077671">
    <property type="component" value="Unassembled WGS sequence"/>
</dbReference>
<reference evidence="5" key="1">
    <citation type="submission" date="2016-04" db="EMBL/GenBank/DDBJ databases">
        <authorList>
            <person name="Nguyen H.D."/>
            <person name="Kesanakurti P."/>
            <person name="Cullis J."/>
            <person name="Levesque C.A."/>
            <person name="Hambleton S."/>
        </authorList>
    </citation>
    <scope>NUCLEOTIDE SEQUENCE</scope>
    <source>
        <strain evidence="5">DAOMC 238032</strain>
    </source>
</reference>
<dbReference type="PANTHER" id="PTHR13299">
    <property type="entry name" value="PEROXISOMAL MEMBRANE PROTEIN PEX16"/>
    <property type="match status" value="1"/>
</dbReference>
<dbReference type="GO" id="GO:0007031">
    <property type="term" value="P:peroxisome organization"/>
    <property type="evidence" value="ECO:0007669"/>
    <property type="project" value="UniProtKB-KW"/>
</dbReference>
<dbReference type="AlphaFoldDB" id="A0A177V6G1"/>
<evidence type="ECO:0000256" key="2">
    <source>
        <dbReference type="RuleBase" id="RU365003"/>
    </source>
</evidence>
<protein>
    <recommendedName>
        <fullName evidence="2">Peroxisomal membrane protein PEX16</fullName>
    </recommendedName>
</protein>
<dbReference type="Proteomes" id="UP000836402">
    <property type="component" value="Unassembled WGS sequence"/>
</dbReference>
<keyword evidence="2" id="KW-0576">Peroxisome</keyword>
<sequence>MSVLDSYERFLLANGSQITAVESSLRSLTYFLPGRFKDAELAGEAIHAALNMLGMYHDSILVRLLGPARQPSAIGINRNKAITAASSTSSGHFPAVPSTSATNSQLAISADSSSSSALSVAQNKAAIALRDHTPSQHARYTHFFSDHVRPYHLLARILVIIKYVELMVEMFARRNLGEWSAWNVVATIEAVKAALRIAILRMTMYRPTVDPPIPEREVDPAVLEQQTLAELAAAAQPPPANMSASITHLNGHVGGMSGSVMNGHNLSSSVNSLDSYPYQRPKEYWTGARTGYTLPTIASIRARTGGGTPANAAEALKLARQSRHLAPPPISSMSISTGSSGSGSESEETLVGTPLTDKEVNEFLLSRTLTPTDVRKPPELVRPLRGRVGVTAELLWILRPLLYVLAIRRYGRKSTSPWVLSLSLELLARRLRKRSFLNPDSFSAALITIPKSPTSALGANPLALALMGGNPVMGFLAGMLGGGLLGKAADEASRPISEVEKHEWSRRDRNLWWYLVRGPAWYQWTRPKIEGIAKATENRALLSIVGGVLRDYLPLLDQYYFYTST</sequence>
<reference evidence="5" key="2">
    <citation type="journal article" date="2019" name="IMA Fungus">
        <title>Genome sequencing and comparison of five Tilletia species to identify candidate genes for the detection of regulated species infecting wheat.</title>
        <authorList>
            <person name="Nguyen H.D.T."/>
            <person name="Sultana T."/>
            <person name="Kesanakurti P."/>
            <person name="Hambleton S."/>
        </authorList>
    </citation>
    <scope>NUCLEOTIDE SEQUENCE</scope>
    <source>
        <strain evidence="5">DAOMC 238032</strain>
    </source>
</reference>
<feature type="region of interest" description="Disordered" evidence="3">
    <location>
        <begin position="326"/>
        <end position="351"/>
    </location>
</feature>
<comment type="subcellular location">
    <subcellularLocation>
        <location evidence="2">Peroxisome membrane</location>
    </subcellularLocation>
</comment>
<keyword evidence="2" id="KW-0962">Peroxisome biogenesis</keyword>
<dbReference type="EMBL" id="LWDD02000090">
    <property type="protein sequence ID" value="KAE8264109.1"/>
    <property type="molecule type" value="Genomic_DNA"/>
</dbReference>
<dbReference type="InterPro" id="IPR013919">
    <property type="entry name" value="Pex16"/>
</dbReference>
<name>A0A177V6G1_9BASI</name>
<dbReference type="GO" id="GO:0005778">
    <property type="term" value="C:peroxisomal membrane"/>
    <property type="evidence" value="ECO:0007669"/>
    <property type="project" value="UniProtKB-SubCell"/>
</dbReference>
<evidence type="ECO:0000256" key="1">
    <source>
        <dbReference type="ARBA" id="ARBA00009505"/>
    </source>
</evidence>
<evidence type="ECO:0000313" key="6">
    <source>
        <dbReference type="Proteomes" id="UP000077671"/>
    </source>
</evidence>
<organism evidence="5 6">
    <name type="scientific">Tilletia caries</name>
    <name type="common">wheat bunt fungus</name>
    <dbReference type="NCBI Taxonomy" id="13290"/>
    <lineage>
        <taxon>Eukaryota</taxon>
        <taxon>Fungi</taxon>
        <taxon>Dikarya</taxon>
        <taxon>Basidiomycota</taxon>
        <taxon>Ustilaginomycotina</taxon>
        <taxon>Exobasidiomycetes</taxon>
        <taxon>Tilletiales</taxon>
        <taxon>Tilletiaceae</taxon>
        <taxon>Tilletia</taxon>
    </lineage>
</organism>
<evidence type="ECO:0000256" key="3">
    <source>
        <dbReference type="SAM" id="MobiDB-lite"/>
    </source>
</evidence>
<reference evidence="4" key="3">
    <citation type="submission" date="2020-10" db="EMBL/GenBank/DDBJ databases">
        <authorList>
            <person name="Sedaghatjoo S."/>
        </authorList>
    </citation>
    <scope>NUCLEOTIDE SEQUENCE</scope>
    <source>
        <strain evidence="4">AZH3</strain>
    </source>
</reference>